<dbReference type="AlphaFoldDB" id="A0AAJ6K961"/>
<accession>A0AAJ6K961</accession>
<gene>
    <name evidence="3" type="ORF">NEH99_05420</name>
</gene>
<organism evidence="3 4">
    <name type="scientific">Brachyspira pilosicoli</name>
    <name type="common">Serpulina pilosicoli</name>
    <dbReference type="NCBI Taxonomy" id="52584"/>
    <lineage>
        <taxon>Bacteria</taxon>
        <taxon>Pseudomonadati</taxon>
        <taxon>Spirochaetota</taxon>
        <taxon>Spirochaetia</taxon>
        <taxon>Brachyspirales</taxon>
        <taxon>Brachyspiraceae</taxon>
        <taxon>Brachyspira</taxon>
    </lineage>
</organism>
<feature type="domain" description="Glycosyl transferase family 1" evidence="2">
    <location>
        <begin position="196"/>
        <end position="355"/>
    </location>
</feature>
<evidence type="ECO:0000259" key="2">
    <source>
        <dbReference type="Pfam" id="PF00534"/>
    </source>
</evidence>
<protein>
    <submittedName>
        <fullName evidence="3">Glycosyltransferase</fullName>
        <ecNumber evidence="3">2.4.-.-</ecNumber>
    </submittedName>
</protein>
<dbReference type="RefSeq" id="WP_284603317.1">
    <property type="nucleotide sequence ID" value="NZ_CP098752.1"/>
</dbReference>
<evidence type="ECO:0000313" key="3">
    <source>
        <dbReference type="EMBL" id="WIH95990.1"/>
    </source>
</evidence>
<dbReference type="Gene3D" id="3.40.50.2000">
    <property type="entry name" value="Glycogen Phosphorylase B"/>
    <property type="match status" value="2"/>
</dbReference>
<dbReference type="GO" id="GO:0009103">
    <property type="term" value="P:lipopolysaccharide biosynthetic process"/>
    <property type="evidence" value="ECO:0007669"/>
    <property type="project" value="TreeGrafter"/>
</dbReference>
<evidence type="ECO:0000256" key="1">
    <source>
        <dbReference type="ARBA" id="ARBA00022679"/>
    </source>
</evidence>
<dbReference type="EMBL" id="CP098754">
    <property type="protein sequence ID" value="WIH95990.1"/>
    <property type="molecule type" value="Genomic_DNA"/>
</dbReference>
<name>A0AAJ6K961_BRAPL</name>
<proteinExistence type="predicted"/>
<dbReference type="Proteomes" id="UP001242021">
    <property type="component" value="Chromosome"/>
</dbReference>
<dbReference type="EC" id="2.4.-.-" evidence="3"/>
<evidence type="ECO:0000313" key="4">
    <source>
        <dbReference type="Proteomes" id="UP001242021"/>
    </source>
</evidence>
<dbReference type="PANTHER" id="PTHR46401">
    <property type="entry name" value="GLYCOSYLTRANSFERASE WBBK-RELATED"/>
    <property type="match status" value="1"/>
</dbReference>
<sequence length="577" mass="68043">MNIIFDCRIYETSLHRGIGRYVYSLIDHILKNFPELNISILKVNENQIPQFNYRNNSVIYYFYNKLDTYNFKEKFDFYFFDDILVTNDNKLNRSVMFFDKLFPEKLLKNSKKIVSIVHDVMPLVLRDEYVHYDRNKYILQLETVYILDHMFSNSECTKNDFIKYLNIDENNITSIYGGIDTKFNNLNIDTYNFYKRKNNIVFTSAYDDHRKNALKLVKGFAIAYNNNRIPKDSKLYLCGKVSKEYDKIVEEEMTNNNITKKNVIVTGFISDDELIELIGISKATILPSLYEGLGLTILESYACNTPAFSSNVSATKELILNECSFDPYNEEDIANAIALALTNEEICNKSIKFGKRLLQEKCNWDIASKKVVSKLYELMEYIDIDNALFTNDVYYANLYKNSHIFTTLNTAYDIRSLNNSIDIKKNNNTIIPIEYYNKFKCKYDYKNKVFIFDYAEFNIKIIDIILSDNIHQHCHLFFFSKNVLPTIFLYFNNNLYDFKDCIKKYYPDNYNLIDKITNEEIIFSVLQENDIYGFSILLDIVKIYHIIDNDIKVFISKDLELSAINSNKYVRFINNRG</sequence>
<dbReference type="SUPFAM" id="SSF53756">
    <property type="entry name" value="UDP-Glycosyltransferase/glycogen phosphorylase"/>
    <property type="match status" value="1"/>
</dbReference>
<dbReference type="PANTHER" id="PTHR46401:SF2">
    <property type="entry name" value="GLYCOSYLTRANSFERASE WBBK-RELATED"/>
    <property type="match status" value="1"/>
</dbReference>
<reference evidence="3" key="1">
    <citation type="submission" date="2022-06" db="EMBL/GenBank/DDBJ databases">
        <title>Brachyspira pilosicoli from pigs in Switzerland.</title>
        <authorList>
            <person name="Schmitt S."/>
            <person name="Arnold M."/>
            <person name="Rossano A."/>
            <person name="Perreten V."/>
        </authorList>
    </citation>
    <scope>NUCLEOTIDE SEQUENCE</scope>
    <source>
        <strain evidence="3">MEI4028</strain>
    </source>
</reference>
<dbReference type="Pfam" id="PF00534">
    <property type="entry name" value="Glycos_transf_1"/>
    <property type="match status" value="1"/>
</dbReference>
<dbReference type="InterPro" id="IPR001296">
    <property type="entry name" value="Glyco_trans_1"/>
</dbReference>
<keyword evidence="3" id="KW-0328">Glycosyltransferase</keyword>
<keyword evidence="1 3" id="KW-0808">Transferase</keyword>
<dbReference type="GO" id="GO:0016757">
    <property type="term" value="F:glycosyltransferase activity"/>
    <property type="evidence" value="ECO:0007669"/>
    <property type="project" value="UniProtKB-KW"/>
</dbReference>